<keyword evidence="5" id="KW-0808">Transferase</keyword>
<organism evidence="6 7">
    <name type="scientific">Marasmius crinis-equi</name>
    <dbReference type="NCBI Taxonomy" id="585013"/>
    <lineage>
        <taxon>Eukaryota</taxon>
        <taxon>Fungi</taxon>
        <taxon>Dikarya</taxon>
        <taxon>Basidiomycota</taxon>
        <taxon>Agaricomycotina</taxon>
        <taxon>Agaricomycetes</taxon>
        <taxon>Agaricomycetidae</taxon>
        <taxon>Agaricales</taxon>
        <taxon>Marasmiineae</taxon>
        <taxon>Marasmiaceae</taxon>
        <taxon>Marasmius</taxon>
    </lineage>
</organism>
<keyword evidence="3 5" id="KW-1133">Transmembrane helix</keyword>
<protein>
    <recommendedName>
        <fullName evidence="5">Protein-S-isoprenylcysteine O-methyltransferase</fullName>
        <ecNumber evidence="5">2.1.1.100</ecNumber>
    </recommendedName>
</protein>
<dbReference type="EC" id="2.1.1.100" evidence="5"/>
<keyword evidence="5" id="KW-0489">Methyltransferase</keyword>
<evidence type="ECO:0000256" key="3">
    <source>
        <dbReference type="ARBA" id="ARBA00022989"/>
    </source>
</evidence>
<keyword evidence="5" id="KW-0949">S-adenosyl-L-methionine</keyword>
<keyword evidence="2 5" id="KW-0812">Transmembrane</keyword>
<name>A0ABR3FPC0_9AGAR</name>
<keyword evidence="7" id="KW-1185">Reference proteome</keyword>
<comment type="caution">
    <text evidence="5">Lacks conserved residue(s) required for the propagation of feature annotation.</text>
</comment>
<dbReference type="Pfam" id="PF04140">
    <property type="entry name" value="ICMT"/>
    <property type="match status" value="1"/>
</dbReference>
<feature type="transmembrane region" description="Helical" evidence="5">
    <location>
        <begin position="215"/>
        <end position="233"/>
    </location>
</feature>
<evidence type="ECO:0000256" key="5">
    <source>
        <dbReference type="RuleBase" id="RU362022"/>
    </source>
</evidence>
<evidence type="ECO:0000313" key="7">
    <source>
        <dbReference type="Proteomes" id="UP001465976"/>
    </source>
</evidence>
<evidence type="ECO:0000256" key="1">
    <source>
        <dbReference type="ARBA" id="ARBA00004141"/>
    </source>
</evidence>
<accession>A0ABR3FPC0</accession>
<feature type="transmembrane region" description="Helical" evidence="5">
    <location>
        <begin position="47"/>
        <end position="71"/>
    </location>
</feature>
<dbReference type="InterPro" id="IPR007269">
    <property type="entry name" value="ICMT_MeTrfase"/>
</dbReference>
<dbReference type="PANTHER" id="PTHR12714">
    <property type="entry name" value="PROTEIN-S ISOPRENYLCYSTEINE O-METHYLTRANSFERASE"/>
    <property type="match status" value="1"/>
</dbReference>
<evidence type="ECO:0000313" key="6">
    <source>
        <dbReference type="EMBL" id="KAL0577262.1"/>
    </source>
</evidence>
<reference evidence="6 7" key="1">
    <citation type="submission" date="2024-02" db="EMBL/GenBank/DDBJ databases">
        <title>A draft genome for the cacao thread blight pathogen Marasmius crinis-equi.</title>
        <authorList>
            <person name="Cohen S.P."/>
            <person name="Baruah I.K."/>
            <person name="Amoako-Attah I."/>
            <person name="Bukari Y."/>
            <person name="Meinhardt L.W."/>
            <person name="Bailey B.A."/>
        </authorList>
    </citation>
    <scope>NUCLEOTIDE SEQUENCE [LARGE SCALE GENOMIC DNA]</scope>
    <source>
        <strain evidence="6 7">GH-76</strain>
    </source>
</reference>
<keyword evidence="4 5" id="KW-0472">Membrane</keyword>
<comment type="catalytic activity">
    <reaction evidence="5">
        <text>[protein]-C-terminal S-[(2E,6E)-farnesyl]-L-cysteine + S-adenosyl-L-methionine = [protein]-C-terminal S-[(2E,6E)-farnesyl]-L-cysteine methyl ester + S-adenosyl-L-homocysteine</text>
        <dbReference type="Rhea" id="RHEA:21672"/>
        <dbReference type="Rhea" id="RHEA-COMP:12125"/>
        <dbReference type="Rhea" id="RHEA-COMP:12126"/>
        <dbReference type="ChEBI" id="CHEBI:57856"/>
        <dbReference type="ChEBI" id="CHEBI:59789"/>
        <dbReference type="ChEBI" id="CHEBI:90510"/>
        <dbReference type="ChEBI" id="CHEBI:90511"/>
        <dbReference type="EC" id="2.1.1.100"/>
    </reaction>
</comment>
<feature type="transmembrane region" description="Helical" evidence="5">
    <location>
        <begin position="171"/>
        <end position="192"/>
    </location>
</feature>
<gene>
    <name evidence="6" type="ORF">V5O48_004719</name>
</gene>
<proteinExistence type="inferred from homology"/>
<sequence>MFFELLKFSLIVFSAFLVKRCYTPPLGITKVPSVNLLTAPWPQKREYIIMGVFVSYVFPFQRITYAILILLESVFIFTKMSPHFSAPLVDVKISANSTTTPLFPNHSSRSDWLGMSGLLVGVAGGIFRMACYRALGAGFTYDIPKVSEGERPAPKLVTRGPYSFVRHPSYLGLWIISIGFPLYHLSSGSWIVESGFLDWNVALGLLELPLGRTLVYLWVAAAILGAWVISARANDEDALMKKEFGAQWEEWRQRVKYRVLPFVY</sequence>
<dbReference type="PANTHER" id="PTHR12714:SF9">
    <property type="entry name" value="PROTEIN-S-ISOPRENYLCYSTEINE O-METHYLTRANSFERASE"/>
    <property type="match status" value="1"/>
</dbReference>
<evidence type="ECO:0000256" key="4">
    <source>
        <dbReference type="ARBA" id="ARBA00023136"/>
    </source>
</evidence>
<dbReference type="EMBL" id="JBAHYK010000168">
    <property type="protein sequence ID" value="KAL0577262.1"/>
    <property type="molecule type" value="Genomic_DNA"/>
</dbReference>
<comment type="subcellular location">
    <subcellularLocation>
        <location evidence="5">Endoplasmic reticulum membrane</location>
        <topology evidence="5">Multi-pass membrane protein</topology>
    </subcellularLocation>
    <subcellularLocation>
        <location evidence="1">Membrane</location>
        <topology evidence="1">Multi-pass membrane protein</topology>
    </subcellularLocation>
</comment>
<dbReference type="Gene3D" id="1.20.120.1630">
    <property type="match status" value="1"/>
</dbReference>
<dbReference type="Proteomes" id="UP001465976">
    <property type="component" value="Unassembled WGS sequence"/>
</dbReference>
<comment type="caution">
    <text evidence="6">The sequence shown here is derived from an EMBL/GenBank/DDBJ whole genome shotgun (WGS) entry which is preliminary data.</text>
</comment>
<keyword evidence="5" id="KW-0256">Endoplasmic reticulum</keyword>
<comment type="similarity">
    <text evidence="5">Belongs to the class VI-like SAM-binding methyltransferase superfamily. Isoprenylcysteine carboxyl methyltransferase family.</text>
</comment>
<evidence type="ECO:0000256" key="2">
    <source>
        <dbReference type="ARBA" id="ARBA00022692"/>
    </source>
</evidence>